<dbReference type="SUPFAM" id="SSF54106">
    <property type="entry name" value="LysM domain"/>
    <property type="match status" value="1"/>
</dbReference>
<dbReference type="RefSeq" id="WP_149859647.1">
    <property type="nucleotide sequence ID" value="NZ_VUOD01000002.1"/>
</dbReference>
<dbReference type="SMART" id="SM00257">
    <property type="entry name" value="LysM"/>
    <property type="match status" value="1"/>
</dbReference>
<keyword evidence="2" id="KW-0732">Signal</keyword>
<proteinExistence type="inferred from homology"/>
<dbReference type="Gene3D" id="1.10.530.10">
    <property type="match status" value="1"/>
</dbReference>
<name>A0A5B2ZCA2_9GAMM</name>
<evidence type="ECO:0000259" key="3">
    <source>
        <dbReference type="PROSITE" id="PS51782"/>
    </source>
</evidence>
<evidence type="ECO:0000313" key="5">
    <source>
        <dbReference type="Proteomes" id="UP000322165"/>
    </source>
</evidence>
<dbReference type="InterPro" id="IPR018392">
    <property type="entry name" value="LysM"/>
</dbReference>
<dbReference type="InterPro" id="IPR008258">
    <property type="entry name" value="Transglycosylase_SLT_dom_1"/>
</dbReference>
<evidence type="ECO:0000313" key="4">
    <source>
        <dbReference type="EMBL" id="KAA2285545.1"/>
    </source>
</evidence>
<dbReference type="EMBL" id="VUOD01000002">
    <property type="protein sequence ID" value="KAA2285545.1"/>
    <property type="molecule type" value="Genomic_DNA"/>
</dbReference>
<dbReference type="InterPro" id="IPR023346">
    <property type="entry name" value="Lysozyme-like_dom_sf"/>
</dbReference>
<comment type="similarity">
    <text evidence="1">Belongs to the transglycosylase Slt family.</text>
</comment>
<reference evidence="4 5" key="2">
    <citation type="submission" date="2019-09" db="EMBL/GenBank/DDBJ databases">
        <authorList>
            <person name="Mazur A."/>
        </authorList>
    </citation>
    <scope>NUCLEOTIDE SEQUENCE [LARGE SCALE GENOMIC DNA]</scope>
    <source>
        <strain evidence="4 5">3729k</strain>
    </source>
</reference>
<protein>
    <submittedName>
        <fullName evidence="4">Transglycosylase SLT domain-containing protein</fullName>
    </submittedName>
</protein>
<gene>
    <name evidence="4" type="ORF">F0415_02585</name>
</gene>
<feature type="domain" description="LysM" evidence="3">
    <location>
        <begin position="424"/>
        <end position="469"/>
    </location>
</feature>
<dbReference type="Gene3D" id="3.10.350.10">
    <property type="entry name" value="LysM domain"/>
    <property type="match status" value="1"/>
</dbReference>
<dbReference type="AlphaFoldDB" id="A0A5B2ZCA2"/>
<dbReference type="Pfam" id="PF01476">
    <property type="entry name" value="LysM"/>
    <property type="match status" value="1"/>
</dbReference>
<dbReference type="SUPFAM" id="SSF53955">
    <property type="entry name" value="Lysozyme-like"/>
    <property type="match status" value="1"/>
</dbReference>
<dbReference type="PANTHER" id="PTHR37423:SF2">
    <property type="entry name" value="MEMBRANE-BOUND LYTIC MUREIN TRANSGLYCOSYLASE C"/>
    <property type="match status" value="1"/>
</dbReference>
<comment type="caution">
    <text evidence="4">The sequence shown here is derived from an EMBL/GenBank/DDBJ whole genome shotgun (WGS) entry which is preliminary data.</text>
</comment>
<dbReference type="CDD" id="cd00118">
    <property type="entry name" value="LysM"/>
    <property type="match status" value="1"/>
</dbReference>
<reference evidence="4 5" key="1">
    <citation type="submission" date="2019-09" db="EMBL/GenBank/DDBJ databases">
        <title>Arenimonas chukotkensis sp. nov., a bacterium isolated from Chukotka hot spring, Arctic region, Russia.</title>
        <authorList>
            <person name="Zayulina K.S."/>
            <person name="Prokofeva M.I."/>
            <person name="Elcheninov A.G."/>
            <person name="Novikov A."/>
            <person name="Kochetkova T.V."/>
            <person name="Kublanov I.V."/>
        </authorList>
    </citation>
    <scope>NUCLEOTIDE SEQUENCE [LARGE SCALE GENOMIC DNA]</scope>
    <source>
        <strain evidence="4 5">3729k</strain>
    </source>
</reference>
<evidence type="ECO:0000256" key="2">
    <source>
        <dbReference type="SAM" id="SignalP"/>
    </source>
</evidence>
<accession>A0A5B2ZCA2</accession>
<keyword evidence="5" id="KW-1185">Reference proteome</keyword>
<dbReference type="Proteomes" id="UP000322165">
    <property type="component" value="Unassembled WGS sequence"/>
</dbReference>
<evidence type="ECO:0000256" key="1">
    <source>
        <dbReference type="ARBA" id="ARBA00007734"/>
    </source>
</evidence>
<feature type="chain" id="PRO_5022730384" evidence="2">
    <location>
        <begin position="24"/>
        <end position="474"/>
    </location>
</feature>
<dbReference type="PANTHER" id="PTHR37423">
    <property type="entry name" value="SOLUBLE LYTIC MUREIN TRANSGLYCOSYLASE-RELATED"/>
    <property type="match status" value="1"/>
</dbReference>
<feature type="signal peptide" evidence="2">
    <location>
        <begin position="1"/>
        <end position="23"/>
    </location>
</feature>
<dbReference type="PROSITE" id="PS51782">
    <property type="entry name" value="LYSM"/>
    <property type="match status" value="1"/>
</dbReference>
<sequence>MPLSRCLALAALLLALASPEASARRQARAEALYVELDHASQAYRLGLEQVAGGDGERGRETLRQAAGQLLDAAGRCQDTRGCDVGRFVAAYDALLHLGAEQAAGGGEGFSRENGDKAGAGEGVLAHLPEAARSVATLRGRDLRELIELNEPVQAALMDWLTWMRPALMTSWENYQYMRFLMWPEYEQAGLPEALLFGILAKESNGRVHAVSRAGAAGPLQFMPATGARFGLGWRDGFDTRYDPQLAARASVLYFNERFAELGDELEFALAAYNGGEGRARRLKESAGGKPFWDPAVYGQLPPETRDYVPYVLAAAWLFLHPEDYGLEFPQVQGAATVIRLEQPASLYQLAICLGGPGNGYFRALRNLNPRYEPHQGLAAGTELRVPVAVPPAYREHCLQGERAELAARLVAARKPAQSALPGTGSHRVKAGDTLSAISRRYRCQGPTALARANGLRKPYLIRPGQTLRLEGCRG</sequence>
<organism evidence="4 5">
    <name type="scientific">Arenimonas fontis</name>
    <dbReference type="NCBI Taxonomy" id="2608255"/>
    <lineage>
        <taxon>Bacteria</taxon>
        <taxon>Pseudomonadati</taxon>
        <taxon>Pseudomonadota</taxon>
        <taxon>Gammaproteobacteria</taxon>
        <taxon>Lysobacterales</taxon>
        <taxon>Lysobacteraceae</taxon>
        <taxon>Arenimonas</taxon>
    </lineage>
</organism>
<dbReference type="InterPro" id="IPR036779">
    <property type="entry name" value="LysM_dom_sf"/>
</dbReference>
<dbReference type="Pfam" id="PF01464">
    <property type="entry name" value="SLT"/>
    <property type="match status" value="1"/>
</dbReference>